<dbReference type="Proteomes" id="UP000688137">
    <property type="component" value="Unassembled WGS sequence"/>
</dbReference>
<comment type="caution">
    <text evidence="1">The sequence shown here is derived from an EMBL/GenBank/DDBJ whole genome shotgun (WGS) entry which is preliminary data.</text>
</comment>
<keyword evidence="2" id="KW-1185">Reference proteome</keyword>
<dbReference type="EMBL" id="CAJJDM010000006">
    <property type="protein sequence ID" value="CAD8045580.1"/>
    <property type="molecule type" value="Genomic_DNA"/>
</dbReference>
<dbReference type="AlphaFoldDB" id="A0A8S1JY10"/>
<accession>A0A8S1JY10</accession>
<evidence type="ECO:0000313" key="1">
    <source>
        <dbReference type="EMBL" id="CAD8045580.1"/>
    </source>
</evidence>
<name>A0A8S1JY10_PARPR</name>
<proteinExistence type="predicted"/>
<protein>
    <submittedName>
        <fullName evidence="1">Uncharacterized protein</fullName>
    </submittedName>
</protein>
<sequence length="106" mass="12675">MKQKKILIKINKYESVINFFKNFVRNHFQRKILITRQEESHNFFNSNLKRKKQGGHTISAQTEILQLRLGWMNKGLDDKKFKLEEHSGTVQLYASLSQLYYISIKQ</sequence>
<evidence type="ECO:0000313" key="2">
    <source>
        <dbReference type="Proteomes" id="UP000688137"/>
    </source>
</evidence>
<organism evidence="1 2">
    <name type="scientific">Paramecium primaurelia</name>
    <dbReference type="NCBI Taxonomy" id="5886"/>
    <lineage>
        <taxon>Eukaryota</taxon>
        <taxon>Sar</taxon>
        <taxon>Alveolata</taxon>
        <taxon>Ciliophora</taxon>
        <taxon>Intramacronucleata</taxon>
        <taxon>Oligohymenophorea</taxon>
        <taxon>Peniculida</taxon>
        <taxon>Parameciidae</taxon>
        <taxon>Paramecium</taxon>
    </lineage>
</organism>
<reference evidence="1" key="1">
    <citation type="submission" date="2021-01" db="EMBL/GenBank/DDBJ databases">
        <authorList>
            <consortium name="Genoscope - CEA"/>
            <person name="William W."/>
        </authorList>
    </citation>
    <scope>NUCLEOTIDE SEQUENCE</scope>
</reference>
<gene>
    <name evidence="1" type="ORF">PPRIM_AZ9-3.1.T0090490</name>
</gene>